<protein>
    <recommendedName>
        <fullName evidence="2">TraB family protein</fullName>
    </recommendedName>
</protein>
<dbReference type="EMBL" id="BARU01033091">
    <property type="protein sequence ID" value="GAH63604.1"/>
    <property type="molecule type" value="Genomic_DNA"/>
</dbReference>
<gene>
    <name evidence="1" type="ORF">S03H2_52107</name>
</gene>
<accession>X1IBX4</accession>
<sequence>MLLNSKNIHILKKDGKEILLVGTAHVSKDSTREVKE</sequence>
<comment type="caution">
    <text evidence="1">The sequence shown here is derived from an EMBL/GenBank/DDBJ whole genome shotgun (WGS) entry which is preliminary data.</text>
</comment>
<feature type="non-terminal residue" evidence="1">
    <location>
        <position position="36"/>
    </location>
</feature>
<organism evidence="1">
    <name type="scientific">marine sediment metagenome</name>
    <dbReference type="NCBI Taxonomy" id="412755"/>
    <lineage>
        <taxon>unclassified sequences</taxon>
        <taxon>metagenomes</taxon>
        <taxon>ecological metagenomes</taxon>
    </lineage>
</organism>
<name>X1IBX4_9ZZZZ</name>
<reference evidence="1" key="1">
    <citation type="journal article" date="2014" name="Front. Microbiol.">
        <title>High frequency of phylogenetically diverse reductive dehalogenase-homologous genes in deep subseafloor sedimentary metagenomes.</title>
        <authorList>
            <person name="Kawai M."/>
            <person name="Futagami T."/>
            <person name="Toyoda A."/>
            <person name="Takaki Y."/>
            <person name="Nishi S."/>
            <person name="Hori S."/>
            <person name="Arai W."/>
            <person name="Tsubouchi T."/>
            <person name="Morono Y."/>
            <person name="Uchiyama I."/>
            <person name="Ito T."/>
            <person name="Fujiyama A."/>
            <person name="Inagaki F."/>
            <person name="Takami H."/>
        </authorList>
    </citation>
    <scope>NUCLEOTIDE SEQUENCE</scope>
    <source>
        <strain evidence="1">Expedition CK06-06</strain>
    </source>
</reference>
<evidence type="ECO:0008006" key="2">
    <source>
        <dbReference type="Google" id="ProtNLM"/>
    </source>
</evidence>
<evidence type="ECO:0000313" key="1">
    <source>
        <dbReference type="EMBL" id="GAH63604.1"/>
    </source>
</evidence>
<proteinExistence type="predicted"/>
<dbReference type="AlphaFoldDB" id="X1IBX4"/>